<dbReference type="Proteomes" id="UP000198615">
    <property type="component" value="Unassembled WGS sequence"/>
</dbReference>
<reference evidence="1 2" key="1">
    <citation type="submission" date="2016-10" db="EMBL/GenBank/DDBJ databases">
        <authorList>
            <person name="Varghese N."/>
            <person name="Submissions S."/>
        </authorList>
    </citation>
    <scope>NUCLEOTIDE SEQUENCE [LARGE SCALE GENOMIC DNA]</scope>
    <source>
        <strain evidence="1 2">DSM 18839</strain>
    </source>
</reference>
<sequence>MIFLTARGLSPYIELYIDRCDRLLSDLKAIREGAGPTEAELAAAPLIDQFSKVYEPVPCLTGFIHGHPGLPDGPGRTSDLWVVAPDQGWVRTLSRYYRLGQPMEESAVPEELLARKVH</sequence>
<keyword evidence="2" id="KW-1185">Reference proteome</keyword>
<name>A0A8G2BMQ2_9PROT</name>
<dbReference type="EMBL" id="FNBW01000026">
    <property type="protein sequence ID" value="SDG58187.1"/>
    <property type="molecule type" value="Genomic_DNA"/>
</dbReference>
<dbReference type="Pfam" id="PF20339">
    <property type="entry name" value="DUF6634"/>
    <property type="match status" value="1"/>
</dbReference>
<protein>
    <submittedName>
        <fullName evidence="1">Uncharacterized protein</fullName>
    </submittedName>
</protein>
<accession>A0A8G2BMQ2</accession>
<comment type="caution">
    <text evidence="1">The sequence shown here is derived from an EMBL/GenBank/DDBJ whole genome shotgun (WGS) entry which is preliminary data.</text>
</comment>
<dbReference type="AlphaFoldDB" id="A0A8G2BMQ2"/>
<proteinExistence type="predicted"/>
<dbReference type="InterPro" id="IPR046574">
    <property type="entry name" value="DUF6634"/>
</dbReference>
<gene>
    <name evidence="1" type="ORF">SAMN05660686_04928</name>
</gene>
<evidence type="ECO:0000313" key="2">
    <source>
        <dbReference type="Proteomes" id="UP000198615"/>
    </source>
</evidence>
<organism evidence="1 2">
    <name type="scientific">Thalassobaculum litoreum DSM 18839</name>
    <dbReference type="NCBI Taxonomy" id="1123362"/>
    <lineage>
        <taxon>Bacteria</taxon>
        <taxon>Pseudomonadati</taxon>
        <taxon>Pseudomonadota</taxon>
        <taxon>Alphaproteobacteria</taxon>
        <taxon>Rhodospirillales</taxon>
        <taxon>Thalassobaculaceae</taxon>
        <taxon>Thalassobaculum</taxon>
    </lineage>
</organism>
<dbReference type="OrthoDB" id="7366786at2"/>
<evidence type="ECO:0000313" key="1">
    <source>
        <dbReference type="EMBL" id="SDG58187.1"/>
    </source>
</evidence>
<dbReference type="RefSeq" id="WP_093154611.1">
    <property type="nucleotide sequence ID" value="NZ_FNBW01000026.1"/>
</dbReference>